<dbReference type="Gene3D" id="1.20.120.450">
    <property type="entry name" value="dinb family like domain"/>
    <property type="match status" value="1"/>
</dbReference>
<dbReference type="STRING" id="571913.VV02_03190"/>
<dbReference type="AlphaFoldDB" id="A0A0K1JEG9"/>
<evidence type="ECO:0000313" key="2">
    <source>
        <dbReference type="Proteomes" id="UP000066480"/>
    </source>
</evidence>
<dbReference type="Proteomes" id="UP000066480">
    <property type="component" value="Chromosome"/>
</dbReference>
<proteinExistence type="predicted"/>
<dbReference type="RefSeq" id="WP_245632982.1">
    <property type="nucleotide sequence ID" value="NZ_CP011112.1"/>
</dbReference>
<reference evidence="1 2" key="1">
    <citation type="submission" date="2015-03" db="EMBL/GenBank/DDBJ databases">
        <title>Luteipulveratus halotolerans sp. nov., a novel actinobacterium (Dermacoccaceae) from Sarawak, Malaysia.</title>
        <authorList>
            <person name="Juboi H."/>
            <person name="Basik A."/>
            <person name="Shamsul S.S."/>
            <person name="Arnold P."/>
            <person name="Schmitt E.K."/>
            <person name="Sanglier J.-J."/>
            <person name="Yeo T."/>
        </authorList>
    </citation>
    <scope>NUCLEOTIDE SEQUENCE [LARGE SCALE GENOMIC DNA]</scope>
    <source>
        <strain evidence="1 2">MN07-A0370</strain>
    </source>
</reference>
<evidence type="ECO:0000313" key="1">
    <source>
        <dbReference type="EMBL" id="AKU15101.1"/>
    </source>
</evidence>
<keyword evidence="2" id="KW-1185">Reference proteome</keyword>
<dbReference type="InterPro" id="IPR034660">
    <property type="entry name" value="DinB/YfiT-like"/>
</dbReference>
<dbReference type="InterPro" id="IPR007061">
    <property type="entry name" value="MST-like"/>
</dbReference>
<name>A0A0K1JEG9_9MICO</name>
<accession>A0A0K1JEG9</accession>
<dbReference type="PATRIC" id="fig|571913.6.peg.653"/>
<protein>
    <recommendedName>
        <fullName evidence="3">Mini-circle protein</fullName>
    </recommendedName>
</protein>
<dbReference type="EMBL" id="CP011112">
    <property type="protein sequence ID" value="AKU15101.1"/>
    <property type="molecule type" value="Genomic_DNA"/>
</dbReference>
<gene>
    <name evidence="1" type="ORF">VV02_03190</name>
</gene>
<sequence length="172" mass="19468">MSTMTNTGTDTREKEVLLSALEGTRRHVLTALEGLTDEQLRQPKLPSGWHALGLVQHLTLSDERYWFRCVMGGESTDYFPEGPNAEWQVDPEEPAADVIRRYQEECRRSDELIAATSLDAPPKAPDPTWAEWNMSYPDLRSVIMHVITETAAHAGHMDATRELIDGHQWVVL</sequence>
<dbReference type="KEGG" id="lmoi:VV02_03190"/>
<dbReference type="Pfam" id="PF04978">
    <property type="entry name" value="MST"/>
    <property type="match status" value="1"/>
</dbReference>
<evidence type="ECO:0008006" key="3">
    <source>
        <dbReference type="Google" id="ProtNLM"/>
    </source>
</evidence>
<dbReference type="SUPFAM" id="SSF109854">
    <property type="entry name" value="DinB/YfiT-like putative metalloenzymes"/>
    <property type="match status" value="1"/>
</dbReference>
<organism evidence="1 2">
    <name type="scientific">Luteipulveratus mongoliensis</name>
    <dbReference type="NCBI Taxonomy" id="571913"/>
    <lineage>
        <taxon>Bacteria</taxon>
        <taxon>Bacillati</taxon>
        <taxon>Actinomycetota</taxon>
        <taxon>Actinomycetes</taxon>
        <taxon>Micrococcales</taxon>
        <taxon>Dermacoccaceae</taxon>
        <taxon>Luteipulveratus</taxon>
    </lineage>
</organism>